<organism evidence="1 2">
    <name type="scientific">Populus alba x Populus x berolinensis</name>
    <dbReference type="NCBI Taxonomy" id="444605"/>
    <lineage>
        <taxon>Eukaryota</taxon>
        <taxon>Viridiplantae</taxon>
        <taxon>Streptophyta</taxon>
        <taxon>Embryophyta</taxon>
        <taxon>Tracheophyta</taxon>
        <taxon>Spermatophyta</taxon>
        <taxon>Magnoliopsida</taxon>
        <taxon>eudicotyledons</taxon>
        <taxon>Gunneridae</taxon>
        <taxon>Pentapetalae</taxon>
        <taxon>rosids</taxon>
        <taxon>fabids</taxon>
        <taxon>Malpighiales</taxon>
        <taxon>Salicaceae</taxon>
        <taxon>Saliceae</taxon>
        <taxon>Populus</taxon>
    </lineage>
</organism>
<dbReference type="Proteomes" id="UP001164929">
    <property type="component" value="Chromosome 1"/>
</dbReference>
<protein>
    <submittedName>
        <fullName evidence="1">Uncharacterized protein</fullName>
    </submittedName>
</protein>
<gene>
    <name evidence="1" type="ORF">NC653_002713</name>
</gene>
<evidence type="ECO:0000313" key="1">
    <source>
        <dbReference type="EMBL" id="KAJ7012749.1"/>
    </source>
</evidence>
<dbReference type="AlphaFoldDB" id="A0AAD6RPH0"/>
<sequence length="57" mass="6746">MARFKRDILQELTVDLMNRISIGNPEMKPGEKLKREVRTVTSLVRKKERRGLPFSYI</sequence>
<accession>A0AAD6RPH0</accession>
<name>A0AAD6RPH0_9ROSI</name>
<reference evidence="1 2" key="1">
    <citation type="journal article" date="2023" name="Mol. Ecol. Resour.">
        <title>Chromosome-level genome assembly of a triploid poplar Populus alba 'Berolinensis'.</title>
        <authorList>
            <person name="Chen S."/>
            <person name="Yu Y."/>
            <person name="Wang X."/>
            <person name="Wang S."/>
            <person name="Zhang T."/>
            <person name="Zhou Y."/>
            <person name="He R."/>
            <person name="Meng N."/>
            <person name="Wang Y."/>
            <person name="Liu W."/>
            <person name="Liu Z."/>
            <person name="Liu J."/>
            <person name="Guo Q."/>
            <person name="Huang H."/>
            <person name="Sederoff R.R."/>
            <person name="Wang G."/>
            <person name="Qu G."/>
            <person name="Chen S."/>
        </authorList>
    </citation>
    <scope>NUCLEOTIDE SEQUENCE [LARGE SCALE GENOMIC DNA]</scope>
    <source>
        <strain evidence="1">SC-2020</strain>
    </source>
</reference>
<dbReference type="EMBL" id="JAQIZT010000001">
    <property type="protein sequence ID" value="KAJ7012749.1"/>
    <property type="molecule type" value="Genomic_DNA"/>
</dbReference>
<comment type="caution">
    <text evidence="1">The sequence shown here is derived from an EMBL/GenBank/DDBJ whole genome shotgun (WGS) entry which is preliminary data.</text>
</comment>
<keyword evidence="2" id="KW-1185">Reference proteome</keyword>
<proteinExistence type="predicted"/>
<evidence type="ECO:0000313" key="2">
    <source>
        <dbReference type="Proteomes" id="UP001164929"/>
    </source>
</evidence>